<evidence type="ECO:0000256" key="2">
    <source>
        <dbReference type="ARBA" id="ARBA00022679"/>
    </source>
</evidence>
<organism evidence="14 15">
    <name type="scientific">Litorilituus sediminis</name>
    <dbReference type="NCBI Taxonomy" id="718192"/>
    <lineage>
        <taxon>Bacteria</taxon>
        <taxon>Pseudomonadati</taxon>
        <taxon>Pseudomonadota</taxon>
        <taxon>Gammaproteobacteria</taxon>
        <taxon>Alteromonadales</taxon>
        <taxon>Colwelliaceae</taxon>
        <taxon>Litorilituus</taxon>
    </lineage>
</organism>
<evidence type="ECO:0000256" key="5">
    <source>
        <dbReference type="ARBA" id="ARBA00022723"/>
    </source>
</evidence>
<name>A0A4P6P7C4_9GAMM</name>
<evidence type="ECO:0000256" key="7">
    <source>
        <dbReference type="ARBA" id="ARBA00022833"/>
    </source>
</evidence>
<comment type="subunit">
    <text evidence="11">DNA polymerase III contains a core (composed of alpha, epsilon and theta chains) that associates with a tau subunit. This core dimerizes to form the POLIII' complex. PolIII' associates with the gamma complex (composed of gamma, delta, delta', psi and chi chains) and with the beta chain to form the complete DNA polymerase III complex.</text>
</comment>
<evidence type="ECO:0000256" key="3">
    <source>
        <dbReference type="ARBA" id="ARBA00022695"/>
    </source>
</evidence>
<dbReference type="Gene3D" id="1.20.272.10">
    <property type="match status" value="1"/>
</dbReference>
<dbReference type="InterPro" id="IPR045085">
    <property type="entry name" value="HLD_clamp_pol_III_gamma_tau"/>
</dbReference>
<dbReference type="RefSeq" id="WP_130604125.1">
    <property type="nucleotide sequence ID" value="NZ_CP034759.1"/>
</dbReference>
<evidence type="ECO:0000256" key="9">
    <source>
        <dbReference type="ARBA" id="ARBA00022932"/>
    </source>
</evidence>
<keyword evidence="9 11" id="KW-0239">DNA-directed DNA polymerase</keyword>
<evidence type="ECO:0000313" key="15">
    <source>
        <dbReference type="Proteomes" id="UP000290244"/>
    </source>
</evidence>
<dbReference type="Gene3D" id="3.40.50.300">
    <property type="entry name" value="P-loop containing nucleotide triphosphate hydrolases"/>
    <property type="match status" value="1"/>
</dbReference>
<dbReference type="EC" id="2.7.7.7" evidence="11"/>
<dbReference type="GO" id="GO:0009360">
    <property type="term" value="C:DNA polymerase III complex"/>
    <property type="evidence" value="ECO:0007669"/>
    <property type="project" value="InterPro"/>
</dbReference>
<dbReference type="EMBL" id="CP034759">
    <property type="protein sequence ID" value="QBG37463.1"/>
    <property type="molecule type" value="Genomic_DNA"/>
</dbReference>
<dbReference type="FunFam" id="1.20.272.10:FF:000003">
    <property type="entry name" value="DNA polymerase III subunit gamma/tau"/>
    <property type="match status" value="1"/>
</dbReference>
<feature type="compositionally biased region" description="Basic and acidic residues" evidence="12">
    <location>
        <begin position="548"/>
        <end position="575"/>
    </location>
</feature>
<dbReference type="GO" id="GO:0006261">
    <property type="term" value="P:DNA-templated DNA replication"/>
    <property type="evidence" value="ECO:0007669"/>
    <property type="project" value="TreeGrafter"/>
</dbReference>
<dbReference type="SUPFAM" id="SSF48019">
    <property type="entry name" value="post-AAA+ oligomerization domain-like"/>
    <property type="match status" value="1"/>
</dbReference>
<evidence type="ECO:0000256" key="8">
    <source>
        <dbReference type="ARBA" id="ARBA00022840"/>
    </source>
</evidence>
<dbReference type="CDD" id="cd00009">
    <property type="entry name" value="AAA"/>
    <property type="match status" value="1"/>
</dbReference>
<dbReference type="InterPro" id="IPR038249">
    <property type="entry name" value="PolIII_tau_V_sf"/>
</dbReference>
<keyword evidence="5" id="KW-0479">Metal-binding</keyword>
<evidence type="ECO:0000256" key="1">
    <source>
        <dbReference type="ARBA" id="ARBA00006360"/>
    </source>
</evidence>
<dbReference type="GO" id="GO:0005524">
    <property type="term" value="F:ATP binding"/>
    <property type="evidence" value="ECO:0007669"/>
    <property type="project" value="UniProtKB-KW"/>
</dbReference>
<dbReference type="KEGG" id="lsd:EMK97_17835"/>
<keyword evidence="3 11" id="KW-0548">Nucleotidyltransferase</keyword>
<keyword evidence="7" id="KW-0862">Zinc</keyword>
<dbReference type="InterPro" id="IPR008921">
    <property type="entry name" value="DNA_pol3_clamp-load_cplx_C"/>
</dbReference>
<evidence type="ECO:0000256" key="11">
    <source>
        <dbReference type="RuleBase" id="RU364063"/>
    </source>
</evidence>
<feature type="region of interest" description="Disordered" evidence="12">
    <location>
        <begin position="548"/>
        <end position="592"/>
    </location>
</feature>
<gene>
    <name evidence="11" type="primary">dnaX</name>
    <name evidence="14" type="ORF">EMK97_17835</name>
</gene>
<dbReference type="AlphaFoldDB" id="A0A4P6P7C4"/>
<proteinExistence type="inferred from homology"/>
<feature type="region of interest" description="Disordered" evidence="12">
    <location>
        <begin position="507"/>
        <end position="535"/>
    </location>
</feature>
<dbReference type="SMART" id="SM00382">
    <property type="entry name" value="AAA"/>
    <property type="match status" value="1"/>
</dbReference>
<evidence type="ECO:0000259" key="13">
    <source>
        <dbReference type="SMART" id="SM00382"/>
    </source>
</evidence>
<evidence type="ECO:0000256" key="12">
    <source>
        <dbReference type="SAM" id="MobiDB-lite"/>
    </source>
</evidence>
<dbReference type="NCBIfam" id="NF004046">
    <property type="entry name" value="PRK05563.1"/>
    <property type="match status" value="1"/>
</dbReference>
<dbReference type="InterPro" id="IPR050238">
    <property type="entry name" value="DNA_Rep/Repair_Clamp_Loader"/>
</dbReference>
<dbReference type="Pfam" id="PF13177">
    <property type="entry name" value="DNA_pol3_delta2"/>
    <property type="match status" value="1"/>
</dbReference>
<dbReference type="InterPro" id="IPR022754">
    <property type="entry name" value="DNA_pol_III_gamma-3"/>
</dbReference>
<dbReference type="InterPro" id="IPR027417">
    <property type="entry name" value="P-loop_NTPase"/>
</dbReference>
<dbReference type="NCBIfam" id="NF005942">
    <property type="entry name" value="PRK07994.1"/>
    <property type="match status" value="1"/>
</dbReference>
<dbReference type="GO" id="GO:0003677">
    <property type="term" value="F:DNA binding"/>
    <property type="evidence" value="ECO:0007669"/>
    <property type="project" value="InterPro"/>
</dbReference>
<dbReference type="SUPFAM" id="SSF52540">
    <property type="entry name" value="P-loop containing nucleoside triphosphate hydrolases"/>
    <property type="match status" value="1"/>
</dbReference>
<keyword evidence="2 11" id="KW-0808">Transferase</keyword>
<dbReference type="PANTHER" id="PTHR11669">
    <property type="entry name" value="REPLICATION FACTOR C / DNA POLYMERASE III GAMMA-TAU SUBUNIT"/>
    <property type="match status" value="1"/>
</dbReference>
<dbReference type="Pfam" id="PF12170">
    <property type="entry name" value="DNA_pol3_tau_5"/>
    <property type="match status" value="1"/>
</dbReference>
<dbReference type="NCBIfam" id="TIGR02397">
    <property type="entry name" value="dnaX_nterm"/>
    <property type="match status" value="1"/>
</dbReference>
<dbReference type="Pfam" id="PF12169">
    <property type="entry name" value="DNA_pol3_gamma3"/>
    <property type="match status" value="1"/>
</dbReference>
<dbReference type="Gene3D" id="1.10.8.60">
    <property type="match status" value="1"/>
</dbReference>
<evidence type="ECO:0000313" key="14">
    <source>
        <dbReference type="EMBL" id="QBG37463.1"/>
    </source>
</evidence>
<evidence type="ECO:0000256" key="10">
    <source>
        <dbReference type="ARBA" id="ARBA00049244"/>
    </source>
</evidence>
<keyword evidence="6 11" id="KW-0547">Nucleotide-binding</keyword>
<dbReference type="Gene3D" id="3.30.300.150">
    <property type="entry name" value="DNA polymerase III, tau subunit, domain V"/>
    <property type="match status" value="1"/>
</dbReference>
<dbReference type="InterPro" id="IPR003593">
    <property type="entry name" value="AAA+_ATPase"/>
</dbReference>
<dbReference type="GO" id="GO:0003887">
    <property type="term" value="F:DNA-directed DNA polymerase activity"/>
    <property type="evidence" value="ECO:0007669"/>
    <property type="project" value="UniProtKB-KW"/>
</dbReference>
<dbReference type="PANTHER" id="PTHR11669:SF0">
    <property type="entry name" value="PROTEIN STICHEL-LIKE 2"/>
    <property type="match status" value="1"/>
</dbReference>
<comment type="similarity">
    <text evidence="1 11">Belongs to the DnaX/STICHEL family.</text>
</comment>
<sequence length="740" mass="83041">MSYQVLARKWRPKNFQQLMGQGHVVDVLVNALEQKRLHHAYLFTGTRGVGKTTIARIFAKSLNCEVGITSSPCGTCATCVDIDEGRFIDLLEIDAASKTKVDDTREILDNVQYAPTRGRFKVYLIDEVHMLSRHSFNALLKTLEEPPEHVKFILATTDPQKLPVTVLSRCLQFHLKALSVAQIEAKLTEILMHEQVSHQPGSLTFLAKAARGSMRDSLSLTDQAIAQGQGNIQLANLQQMLGGVDQNWVYKIVICLLKQDSAEMMALSQTIAAYAPSYTRLYAELIQLFHQVALYQIVEQHFDLPAEHIALLKKFSQAMSADDVQLYYQIVLNGRKDLPYAFDEQAAFDMTLLRLLAFKPLAIDHAVEIATNNNSQSIHLDSEPLENTFSAESTEEQATINKTQDELVEEKNLDLVSNKSPQVDEQTQLQDTSLLIDASTSEAHSGESQFDEVHHALSSQAEAIEQQAEQMSQSLVNKDAYTQETDANPPIIESQQQGQDIGLEHQNKGHQNKEQPTPRAEENTTQTELNSPVSAVLATRNMLRSRKKQLEQNAKKPDDAAMRHHTANDNTEHNSENNGVAANASDHEEKQRLPEPTISFQEDVIDPAVIKKANQVDKWAHMIDAMELTARIRQLAIHATISEASDDDHLILKLDQATKHLKTEVAEKQLEEYICQFLSRKVKVTIDLVEQTVADPYQIQSHINDKRYDYAKQLLASDNIVIALKEQFQASLAEDTIVAH</sequence>
<feature type="domain" description="AAA+ ATPase" evidence="13">
    <location>
        <begin position="37"/>
        <end position="178"/>
    </location>
</feature>
<dbReference type="Proteomes" id="UP000290244">
    <property type="component" value="Chromosome"/>
</dbReference>
<dbReference type="Pfam" id="PF22608">
    <property type="entry name" value="DNAX_ATPase_lid"/>
    <property type="match status" value="1"/>
</dbReference>
<dbReference type="GO" id="GO:0046872">
    <property type="term" value="F:metal ion binding"/>
    <property type="evidence" value="ECO:0007669"/>
    <property type="project" value="UniProtKB-KW"/>
</dbReference>
<dbReference type="OrthoDB" id="9810148at2"/>
<dbReference type="FunFam" id="1.10.8.60:FF:000013">
    <property type="entry name" value="DNA polymerase III subunit gamma/tau"/>
    <property type="match status" value="1"/>
</dbReference>
<evidence type="ECO:0000256" key="6">
    <source>
        <dbReference type="ARBA" id="ARBA00022741"/>
    </source>
</evidence>
<keyword evidence="4 11" id="KW-0235">DNA replication</keyword>
<dbReference type="FunFam" id="3.40.50.300:FF:000014">
    <property type="entry name" value="DNA polymerase III subunit gamma/tau"/>
    <property type="match status" value="1"/>
</dbReference>
<dbReference type="InterPro" id="IPR012763">
    <property type="entry name" value="DNA_pol_III_sug/sutau_N"/>
</dbReference>
<reference evidence="14 15" key="1">
    <citation type="submission" date="2018-12" db="EMBL/GenBank/DDBJ databases">
        <title>Complete genome of Litorilituus sediminis.</title>
        <authorList>
            <person name="Liu A."/>
            <person name="Rong J."/>
        </authorList>
    </citation>
    <scope>NUCLEOTIDE SEQUENCE [LARGE SCALE GENOMIC DNA]</scope>
    <source>
        <strain evidence="14 15">JCM 17549</strain>
    </source>
</reference>
<feature type="compositionally biased region" description="Polar residues" evidence="12">
    <location>
        <begin position="523"/>
        <end position="533"/>
    </location>
</feature>
<accession>A0A4P6P7C4</accession>
<evidence type="ECO:0000256" key="4">
    <source>
        <dbReference type="ARBA" id="ARBA00022705"/>
    </source>
</evidence>
<dbReference type="InterPro" id="IPR021029">
    <property type="entry name" value="DNA_pol_III_tau_dom-5"/>
</dbReference>
<dbReference type="CDD" id="cd18137">
    <property type="entry name" value="HLD_clamp_pol_III_gamma_tau"/>
    <property type="match status" value="1"/>
</dbReference>
<comment type="catalytic activity">
    <reaction evidence="10 11">
        <text>DNA(n) + a 2'-deoxyribonucleoside 5'-triphosphate = DNA(n+1) + diphosphate</text>
        <dbReference type="Rhea" id="RHEA:22508"/>
        <dbReference type="Rhea" id="RHEA-COMP:17339"/>
        <dbReference type="Rhea" id="RHEA-COMP:17340"/>
        <dbReference type="ChEBI" id="CHEBI:33019"/>
        <dbReference type="ChEBI" id="CHEBI:61560"/>
        <dbReference type="ChEBI" id="CHEBI:173112"/>
        <dbReference type="EC" id="2.7.7.7"/>
    </reaction>
</comment>
<keyword evidence="8 11" id="KW-0067">ATP-binding</keyword>
<keyword evidence="15" id="KW-1185">Reference proteome</keyword>
<protein>
    <recommendedName>
        <fullName evidence="11">DNA polymerase III subunit gamma/tau</fullName>
        <ecNumber evidence="11">2.7.7.7</ecNumber>
    </recommendedName>
</protein>
<comment type="function">
    <text evidence="11">DNA polymerase III is a complex, multichain enzyme responsible for most of the replicative synthesis in bacteria. This DNA polymerase also exhibits 3' to 5' exonuclease activity.</text>
</comment>